<keyword evidence="6" id="KW-0479">Metal-binding</keyword>
<dbReference type="PANTHER" id="PTHR39453:SF1">
    <property type="entry name" value="PHOSPHATE PROPANOYLTRANSFERASE"/>
    <property type="match status" value="1"/>
</dbReference>
<dbReference type="EC" id="2.3.1.222" evidence="3 10"/>
<comment type="pathway">
    <text evidence="10">Polyol metabolism; 1,2-propanediol degradation.</text>
</comment>
<evidence type="ECO:0000313" key="12">
    <source>
        <dbReference type="EMBL" id="KRN96221.1"/>
    </source>
</evidence>
<comment type="function">
    <text evidence="10">Involved in 1,2-propanediol (1,2-PD) degradation by catalyzing the conversion of propanoyl-CoA to propanoyl-phosphate.</text>
</comment>
<evidence type="ECO:0000256" key="6">
    <source>
        <dbReference type="ARBA" id="ARBA00022723"/>
    </source>
</evidence>
<comment type="caution">
    <text evidence="12">The sequence shown here is derived from an EMBL/GenBank/DDBJ whole genome shotgun (WGS) entry which is preliminary data.</text>
</comment>
<reference evidence="11 14" key="2">
    <citation type="submission" date="2019-07" db="EMBL/GenBank/DDBJ databases">
        <title>Whole genome shotgun sequence of Lactobacillus siliginis NBRC 101315.</title>
        <authorList>
            <person name="Hosoyama A."/>
            <person name="Uohara A."/>
            <person name="Ohji S."/>
            <person name="Ichikawa N."/>
        </authorList>
    </citation>
    <scope>NUCLEOTIDE SEQUENCE [LARGE SCALE GENOMIC DNA]</scope>
    <source>
        <strain evidence="11 14">NBRC 101315</strain>
    </source>
</reference>
<dbReference type="GO" id="GO:0016747">
    <property type="term" value="F:acyltransferase activity, transferring groups other than amino-acyl groups"/>
    <property type="evidence" value="ECO:0007669"/>
    <property type="project" value="InterPro"/>
</dbReference>
<evidence type="ECO:0000256" key="5">
    <source>
        <dbReference type="ARBA" id="ARBA00022679"/>
    </source>
</evidence>
<comment type="catalytic activity">
    <reaction evidence="9 10">
        <text>propanoyl-CoA + phosphate = propanoyl phosphate + CoA</text>
        <dbReference type="Rhea" id="RHEA:28046"/>
        <dbReference type="ChEBI" id="CHEBI:43474"/>
        <dbReference type="ChEBI" id="CHEBI:57287"/>
        <dbReference type="ChEBI" id="CHEBI:57392"/>
        <dbReference type="ChEBI" id="CHEBI:58933"/>
        <dbReference type="EC" id="2.3.1.222"/>
    </reaction>
</comment>
<keyword evidence="7" id="KW-0862">Zinc</keyword>
<evidence type="ECO:0000256" key="10">
    <source>
        <dbReference type="PIRNR" id="PIRNR010130"/>
    </source>
</evidence>
<evidence type="ECO:0000256" key="9">
    <source>
        <dbReference type="ARBA" id="ARBA00047589"/>
    </source>
</evidence>
<dbReference type="OrthoDB" id="9784365at2"/>
<name>A0A0R2LC49_9LACO</name>
<protein>
    <recommendedName>
        <fullName evidence="4 10">Phosphate propanoyltransferase</fullName>
        <ecNumber evidence="3 10">2.3.1.222</ecNumber>
    </recommendedName>
</protein>
<dbReference type="NCBIfam" id="NF011652">
    <property type="entry name" value="PRK15070.1"/>
    <property type="match status" value="1"/>
</dbReference>
<dbReference type="AlphaFoldDB" id="A0A0R2LC49"/>
<evidence type="ECO:0000313" key="13">
    <source>
        <dbReference type="Proteomes" id="UP000051139"/>
    </source>
</evidence>
<dbReference type="UniPathway" id="UPA00621"/>
<organism evidence="12 13">
    <name type="scientific">Furfurilactobacillus siliginis</name>
    <dbReference type="NCBI Taxonomy" id="348151"/>
    <lineage>
        <taxon>Bacteria</taxon>
        <taxon>Bacillati</taxon>
        <taxon>Bacillota</taxon>
        <taxon>Bacilli</taxon>
        <taxon>Lactobacillales</taxon>
        <taxon>Lactobacillaceae</taxon>
        <taxon>Furfurilactobacillus</taxon>
    </lineage>
</organism>
<dbReference type="PANTHER" id="PTHR39453">
    <property type="entry name" value="PHOSPHATE PROPANOYLTRANSFERASE"/>
    <property type="match status" value="1"/>
</dbReference>
<keyword evidence="8 10" id="KW-0012">Acyltransferase</keyword>
<evidence type="ECO:0000313" key="14">
    <source>
        <dbReference type="Proteomes" id="UP000321429"/>
    </source>
</evidence>
<comment type="similarity">
    <text evidence="2 10">Belongs to the PduL family.</text>
</comment>
<sequence length="209" mass="22820">MNDNELRALIKQIVEEETQPGIPIGVSNHHIHLSEEDFETLFPGQKMTKFKNLRQPADFASNSKVTVVGPKGEIPGVRVLGPYRKQSQVELSLTDGFQIGVNLPVRMSGNLDGAPSVTLKTDAAEITVAGAIAAKRHVHMSLEDAKKYGVKLGDNIAVEVTNGKRRLVFNDVVARPREDFVLEMHIDTDEANAAGLSKDSIARIISDNN</sequence>
<accession>A0A0R2LC49</accession>
<evidence type="ECO:0000256" key="1">
    <source>
        <dbReference type="ARBA" id="ARBA00001947"/>
    </source>
</evidence>
<dbReference type="EMBL" id="JQCB01000005">
    <property type="protein sequence ID" value="KRN96221.1"/>
    <property type="molecule type" value="Genomic_DNA"/>
</dbReference>
<proteinExistence type="inferred from homology"/>
<evidence type="ECO:0000256" key="4">
    <source>
        <dbReference type="ARBA" id="ARBA00020837"/>
    </source>
</evidence>
<dbReference type="EMBL" id="BJUD01000002">
    <property type="protein sequence ID" value="GEK27854.1"/>
    <property type="molecule type" value="Genomic_DNA"/>
</dbReference>
<comment type="cofactor">
    <cofactor evidence="1">
        <name>Zn(2+)</name>
        <dbReference type="ChEBI" id="CHEBI:29105"/>
    </cofactor>
</comment>
<dbReference type="PIRSF" id="PIRSF010130">
    <property type="entry name" value="PduL"/>
    <property type="match status" value="1"/>
</dbReference>
<keyword evidence="5 10" id="KW-0808">Transferase</keyword>
<dbReference type="Pfam" id="PF06130">
    <property type="entry name" value="PTAC"/>
    <property type="match status" value="1"/>
</dbReference>
<evidence type="ECO:0000313" key="11">
    <source>
        <dbReference type="EMBL" id="GEK27854.1"/>
    </source>
</evidence>
<evidence type="ECO:0000256" key="3">
    <source>
        <dbReference type="ARBA" id="ARBA00012206"/>
    </source>
</evidence>
<dbReference type="PATRIC" id="fig|348151.3.peg.1654"/>
<evidence type="ECO:0000256" key="2">
    <source>
        <dbReference type="ARBA" id="ARBA00007342"/>
    </source>
</evidence>
<dbReference type="Proteomes" id="UP000051139">
    <property type="component" value="Unassembled WGS sequence"/>
</dbReference>
<dbReference type="STRING" id="348151.IV55_GL001607"/>
<reference evidence="12 13" key="1">
    <citation type="journal article" date="2015" name="Genome Announc.">
        <title>Expanding the biotechnology potential of lactobacilli through comparative genomics of 213 strains and associated genera.</title>
        <authorList>
            <person name="Sun Z."/>
            <person name="Harris H.M."/>
            <person name="McCann A."/>
            <person name="Guo C."/>
            <person name="Argimon S."/>
            <person name="Zhang W."/>
            <person name="Yang X."/>
            <person name="Jeffery I.B."/>
            <person name="Cooney J.C."/>
            <person name="Kagawa T.F."/>
            <person name="Liu W."/>
            <person name="Song Y."/>
            <person name="Salvetti E."/>
            <person name="Wrobel A."/>
            <person name="Rasinkangas P."/>
            <person name="Parkhill J."/>
            <person name="Rea M.C."/>
            <person name="O'Sullivan O."/>
            <person name="Ritari J."/>
            <person name="Douillard F.P."/>
            <person name="Paul Ross R."/>
            <person name="Yang R."/>
            <person name="Briner A.E."/>
            <person name="Felis G.E."/>
            <person name="de Vos W.M."/>
            <person name="Barrangou R."/>
            <person name="Klaenhammer T.R."/>
            <person name="Caufield P.W."/>
            <person name="Cui Y."/>
            <person name="Zhang H."/>
            <person name="O'Toole P.W."/>
        </authorList>
    </citation>
    <scope>NUCLEOTIDE SEQUENCE [LARGE SCALE GENOMIC DNA]</scope>
    <source>
        <strain evidence="12 13">DSM 22696</strain>
    </source>
</reference>
<dbReference type="GO" id="GO:0046872">
    <property type="term" value="F:metal ion binding"/>
    <property type="evidence" value="ECO:0007669"/>
    <property type="project" value="UniProtKB-KW"/>
</dbReference>
<keyword evidence="13" id="KW-1185">Reference proteome</keyword>
<dbReference type="InterPro" id="IPR008300">
    <property type="entry name" value="PTAC"/>
</dbReference>
<dbReference type="RefSeq" id="WP_057810054.1">
    <property type="nucleotide sequence ID" value="NZ_BJUD01000002.1"/>
</dbReference>
<gene>
    <name evidence="11" type="primary">pduL</name>
    <name evidence="12" type="ORF">IV55_GL001607</name>
    <name evidence="11" type="ORF">LSI01_01650</name>
</gene>
<dbReference type="GO" id="GO:0051144">
    <property type="term" value="P:1,2-propanediol catabolic process"/>
    <property type="evidence" value="ECO:0007669"/>
    <property type="project" value="UniProtKB-UniPathway"/>
</dbReference>
<dbReference type="Proteomes" id="UP000321429">
    <property type="component" value="Unassembled WGS sequence"/>
</dbReference>
<evidence type="ECO:0000256" key="8">
    <source>
        <dbReference type="ARBA" id="ARBA00023315"/>
    </source>
</evidence>
<evidence type="ECO:0000256" key="7">
    <source>
        <dbReference type="ARBA" id="ARBA00022833"/>
    </source>
</evidence>